<dbReference type="Gene3D" id="1.20.58.120">
    <property type="entry name" value="BAG domain"/>
    <property type="match status" value="1"/>
</dbReference>
<feature type="compositionally biased region" description="Low complexity" evidence="2">
    <location>
        <begin position="113"/>
        <end position="131"/>
    </location>
</feature>
<reference evidence="4 5" key="1">
    <citation type="journal article" date="2018" name="Nat. Ecol. Evol.">
        <title>Pezizomycetes genomes reveal the molecular basis of ectomycorrhizal truffle lifestyle.</title>
        <authorList>
            <person name="Murat C."/>
            <person name="Payen T."/>
            <person name="Noel B."/>
            <person name="Kuo A."/>
            <person name="Morin E."/>
            <person name="Chen J."/>
            <person name="Kohler A."/>
            <person name="Krizsan K."/>
            <person name="Balestrini R."/>
            <person name="Da Silva C."/>
            <person name="Montanini B."/>
            <person name="Hainaut M."/>
            <person name="Levati E."/>
            <person name="Barry K.W."/>
            <person name="Belfiori B."/>
            <person name="Cichocki N."/>
            <person name="Clum A."/>
            <person name="Dockter R.B."/>
            <person name="Fauchery L."/>
            <person name="Guy J."/>
            <person name="Iotti M."/>
            <person name="Le Tacon F."/>
            <person name="Lindquist E.A."/>
            <person name="Lipzen A."/>
            <person name="Malagnac F."/>
            <person name="Mello A."/>
            <person name="Molinier V."/>
            <person name="Miyauchi S."/>
            <person name="Poulain J."/>
            <person name="Riccioni C."/>
            <person name="Rubini A."/>
            <person name="Sitrit Y."/>
            <person name="Splivallo R."/>
            <person name="Traeger S."/>
            <person name="Wang M."/>
            <person name="Zifcakova L."/>
            <person name="Wipf D."/>
            <person name="Zambonelli A."/>
            <person name="Paolocci F."/>
            <person name="Nowrousian M."/>
            <person name="Ottonello S."/>
            <person name="Baldrian P."/>
            <person name="Spatafora J.W."/>
            <person name="Henrissat B."/>
            <person name="Nagy L.G."/>
            <person name="Aury J.M."/>
            <person name="Wincker P."/>
            <person name="Grigoriev I.V."/>
            <person name="Bonfante P."/>
            <person name="Martin F.M."/>
        </authorList>
    </citation>
    <scope>NUCLEOTIDE SEQUENCE [LARGE SCALE GENOMIC DNA]</scope>
    <source>
        <strain evidence="4 5">CCBAS932</strain>
    </source>
</reference>
<dbReference type="GO" id="GO:0051087">
    <property type="term" value="F:protein-folding chaperone binding"/>
    <property type="evidence" value="ECO:0007669"/>
    <property type="project" value="InterPro"/>
</dbReference>
<dbReference type="SUPFAM" id="SSF54236">
    <property type="entry name" value="Ubiquitin-like"/>
    <property type="match status" value="1"/>
</dbReference>
<dbReference type="OrthoDB" id="417450at2759"/>
<dbReference type="InterPro" id="IPR029071">
    <property type="entry name" value="Ubiquitin-like_domsf"/>
</dbReference>
<dbReference type="InterPro" id="IPR036533">
    <property type="entry name" value="BAG_dom_sf"/>
</dbReference>
<accession>A0A3N4KXV2</accession>
<gene>
    <name evidence="4" type="ORF">P167DRAFT_552008</name>
</gene>
<protein>
    <recommendedName>
        <fullName evidence="3">BAG domain-containing protein</fullName>
    </recommendedName>
</protein>
<dbReference type="GO" id="GO:0016020">
    <property type="term" value="C:membrane"/>
    <property type="evidence" value="ECO:0007669"/>
    <property type="project" value="TreeGrafter"/>
</dbReference>
<keyword evidence="5" id="KW-1185">Reference proteome</keyword>
<dbReference type="STRING" id="1392247.A0A3N4KXV2"/>
<dbReference type="GO" id="GO:0050821">
    <property type="term" value="P:protein stabilization"/>
    <property type="evidence" value="ECO:0007669"/>
    <property type="project" value="TreeGrafter"/>
</dbReference>
<dbReference type="Gene3D" id="3.10.20.90">
    <property type="entry name" value="Phosphatidylinositol 3-kinase Catalytic Subunit, Chain A, domain 1"/>
    <property type="match status" value="1"/>
</dbReference>
<evidence type="ECO:0000313" key="4">
    <source>
        <dbReference type="EMBL" id="RPB15384.1"/>
    </source>
</evidence>
<evidence type="ECO:0000313" key="5">
    <source>
        <dbReference type="Proteomes" id="UP000277580"/>
    </source>
</evidence>
<dbReference type="Proteomes" id="UP000277580">
    <property type="component" value="Unassembled WGS sequence"/>
</dbReference>
<evidence type="ECO:0000256" key="2">
    <source>
        <dbReference type="SAM" id="MobiDB-lite"/>
    </source>
</evidence>
<dbReference type="InterPro" id="IPR003103">
    <property type="entry name" value="BAG_domain"/>
</dbReference>
<dbReference type="Pfam" id="PF02179">
    <property type="entry name" value="BAG"/>
    <property type="match status" value="1"/>
</dbReference>
<evidence type="ECO:0000259" key="3">
    <source>
        <dbReference type="PROSITE" id="PS51035"/>
    </source>
</evidence>
<dbReference type="AlphaFoldDB" id="A0A3N4KXV2"/>
<feature type="domain" description="BAG" evidence="3">
    <location>
        <begin position="170"/>
        <end position="250"/>
    </location>
</feature>
<evidence type="ECO:0000256" key="1">
    <source>
        <dbReference type="ARBA" id="ARBA00023186"/>
    </source>
</evidence>
<organism evidence="4 5">
    <name type="scientific">Morchella conica CCBAS932</name>
    <dbReference type="NCBI Taxonomy" id="1392247"/>
    <lineage>
        <taxon>Eukaryota</taxon>
        <taxon>Fungi</taxon>
        <taxon>Dikarya</taxon>
        <taxon>Ascomycota</taxon>
        <taxon>Pezizomycotina</taxon>
        <taxon>Pezizomycetes</taxon>
        <taxon>Pezizales</taxon>
        <taxon>Morchellaceae</taxon>
        <taxon>Morchella</taxon>
    </lineage>
</organism>
<name>A0A3N4KXV2_9PEZI</name>
<dbReference type="SUPFAM" id="SSF63491">
    <property type="entry name" value="BAG domain"/>
    <property type="match status" value="1"/>
</dbReference>
<feature type="region of interest" description="Disordered" evidence="2">
    <location>
        <begin position="113"/>
        <end position="161"/>
    </location>
</feature>
<dbReference type="PANTHER" id="PTHR12329:SF16">
    <property type="entry name" value="BAG FAMILY MOLECULAR CHAPERONE REGULATOR 1"/>
    <property type="match status" value="1"/>
</dbReference>
<dbReference type="InParanoid" id="A0A3N4KXV2"/>
<dbReference type="SMART" id="SM00264">
    <property type="entry name" value="BAG"/>
    <property type="match status" value="1"/>
</dbReference>
<dbReference type="GO" id="GO:0005829">
    <property type="term" value="C:cytosol"/>
    <property type="evidence" value="ECO:0007669"/>
    <property type="project" value="TreeGrafter"/>
</dbReference>
<dbReference type="InterPro" id="IPR039773">
    <property type="entry name" value="BAG_chaperone_regulator"/>
</dbReference>
<dbReference type="EMBL" id="ML119113">
    <property type="protein sequence ID" value="RPB15384.1"/>
    <property type="molecule type" value="Genomic_DNA"/>
</dbReference>
<keyword evidence="1" id="KW-0143">Chaperone</keyword>
<feature type="compositionally biased region" description="Basic residues" evidence="2">
    <location>
        <begin position="134"/>
        <end position="143"/>
    </location>
</feature>
<dbReference type="PROSITE" id="PS51035">
    <property type="entry name" value="BAG"/>
    <property type="match status" value="1"/>
</dbReference>
<dbReference type="GO" id="GO:0005634">
    <property type="term" value="C:nucleus"/>
    <property type="evidence" value="ECO:0007669"/>
    <property type="project" value="TreeGrafter"/>
</dbReference>
<dbReference type="PANTHER" id="PTHR12329">
    <property type="entry name" value="BCL2-ASSOCIATED ATHANOGENE"/>
    <property type="match status" value="1"/>
</dbReference>
<proteinExistence type="predicted"/>
<dbReference type="GO" id="GO:0000774">
    <property type="term" value="F:adenyl-nucleotide exchange factor activity"/>
    <property type="evidence" value="ECO:0007669"/>
    <property type="project" value="TreeGrafter"/>
</dbReference>
<sequence length="266" mass="27860">MRRFFARVAGGGATPIISGDASPDPNRTSDTITIKHGKDEFTLTYAANAITGGTLTVGDLRTDCSSHIAADPTRISLLCAGKNLKDDTATLASLGISTAAKILCMGSSAPIPAATTTTTTTTTDATDPGSAEKSKKKKKKSGAKARGGGAGSGAVTPEVQNKPVLTPMQKIDAVWDGIVANLLPLMEEFVNSPPADAAKRADVHRRLSETMMGELLKLDSVESSEPEVRARRKGVVKDIQRVLDGLDRVLKAQQEQGGEVGDFDLD</sequence>